<feature type="compositionally biased region" description="Low complexity" evidence="1">
    <location>
        <begin position="314"/>
        <end position="328"/>
    </location>
</feature>
<feature type="compositionally biased region" description="Low complexity" evidence="1">
    <location>
        <begin position="699"/>
        <end position="723"/>
    </location>
</feature>
<feature type="compositionally biased region" description="Basic residues" evidence="1">
    <location>
        <begin position="851"/>
        <end position="874"/>
    </location>
</feature>
<dbReference type="PANTHER" id="PTHR31343">
    <property type="entry name" value="T15D22.8"/>
    <property type="match status" value="1"/>
</dbReference>
<sequence length="1162" mass="125749">MDWHGEMMVRRPQGGGGGGNSVIAIVPLANPIVELYQPSSSDGGGGWARVDSPQADRPAGAWLRFSANINYAPLHCTQFTLKARHRDSRSPTTDIEKVRWSVVFQSRESHSFIPSNDTPAKKWQAFGPGGDHVMVGLADGSVYALAMVVVDNGRTDGLFCAAGMFSRSCVSLTPPPRLPAPLCTSHSHPQHSERRLTNETAARHRPSTPCSGGGATWRPLEAKSASYDLGMKEKGSGAPQASMPPSLPITPARERAVAPSQGSTDSTPARSMCWRTDRERDPHAAHTAPHPHPCQGKRVQRGAHNDPKHHRHSLSATTTSTSASTPTSGEMSPDAQMSTKEAGGRNGKTSTNTTVVPPTASEGRGGGGGDTGTSEQQQQPAHGQAQDDCSPASAASPASAPAMQHGNGDGSPCPSPFPSARHPHDYYAYGHGDYPNRNGPRRPHTHQRVQYPSRGGRRGSGRGGRGYYESRGFDREHHHRDHQHQHHHHHTMSEHRHRQQQERGPQVALETLDTAVVMDPHTAHPRPFFPSLNHIDETAQRQQREMEALGLLAHANGAHELSLGLIGRGGILPLPHGGVGEMPAAAAAASAAAGRGATLLPMSPSPSPSPPLGAHHDNGGLSFFGTAAYGQHMLGYQQLVASLSQAAHPQRQHAQPPPPGPTLASPQQQQSAQALTVYPKTQGQTHEPLSHGYPSLLGSPATDSPSSQSPSPSLSSSRPHVPFGQPPPPPEPATTTTTSPSQHHHQQQQGNIVIMRCPEQASPRAWKTHQGGGVQPHAAAVSGRRAVPRIALSAATGADAIDACFTSRSQQLPPSSLSPSFSQHHLLVTTPRHGHSPDNDSIRSMPPRANNGRRPHHHQHHHHHSHHHSHHRRPCVVPKYTQTPWDDSGCEREREGCEERTPTFNMMAFFVRTTPHAMVQPEARDNVVNARDVRFTYSMRDLWKSYEEASTYGVSVPFCDYDGRLCEAAYVPYLSAIQLFPRSSDVSSPASVFTFVETAPPHNRRPLWAQIRHLTEAPAEGGQQGGGGDGGSGARLEATPLGRSLLIGDSGQVHERSWFSVLWHPIERLFPSTAAASFLLYYTFVPEVPSADQTTTGLPQLQRFGVIPFKADFRLWGLDADGNTSGTVEHYRKMKEKLGQFLSDFKCCHHDFEFVAKRLNVT</sequence>
<feature type="compositionally biased region" description="Polar residues" evidence="1">
    <location>
        <begin position="260"/>
        <end position="269"/>
    </location>
</feature>
<proteinExistence type="predicted"/>
<feature type="region of interest" description="Disordered" evidence="1">
    <location>
        <begin position="181"/>
        <end position="504"/>
    </location>
</feature>
<feature type="compositionally biased region" description="Low complexity" evidence="1">
    <location>
        <begin position="662"/>
        <end position="676"/>
    </location>
</feature>
<dbReference type="Pfam" id="PF05623">
    <property type="entry name" value="DUF789"/>
    <property type="match status" value="2"/>
</dbReference>
<name>A0A0G4GEW7_VITBC</name>
<feature type="compositionally biased region" description="Basic and acidic residues" evidence="1">
    <location>
        <begin position="275"/>
        <end position="284"/>
    </location>
</feature>
<gene>
    <name evidence="2" type="ORF">Vbra_17587</name>
</gene>
<dbReference type="PANTHER" id="PTHR31343:SF42">
    <property type="entry name" value="T15D22.8"/>
    <property type="match status" value="1"/>
</dbReference>
<evidence type="ECO:0000313" key="3">
    <source>
        <dbReference type="Proteomes" id="UP000041254"/>
    </source>
</evidence>
<evidence type="ECO:0000256" key="1">
    <source>
        <dbReference type="SAM" id="MobiDB-lite"/>
    </source>
</evidence>
<dbReference type="EMBL" id="CDMY01000646">
    <property type="protein sequence ID" value="CEM28065.1"/>
    <property type="molecule type" value="Genomic_DNA"/>
</dbReference>
<organism evidence="2 3">
    <name type="scientific">Vitrella brassicaformis (strain CCMP3155)</name>
    <dbReference type="NCBI Taxonomy" id="1169540"/>
    <lineage>
        <taxon>Eukaryota</taxon>
        <taxon>Sar</taxon>
        <taxon>Alveolata</taxon>
        <taxon>Colpodellida</taxon>
        <taxon>Vitrellaceae</taxon>
        <taxon>Vitrella</taxon>
    </lineage>
</organism>
<dbReference type="AlphaFoldDB" id="A0A0G4GEW7"/>
<feature type="compositionally biased region" description="Low complexity" evidence="1">
    <location>
        <begin position="645"/>
        <end position="654"/>
    </location>
</feature>
<feature type="region of interest" description="Disordered" evidence="1">
    <location>
        <begin position="829"/>
        <end position="874"/>
    </location>
</feature>
<reference evidence="2 3" key="1">
    <citation type="submission" date="2014-11" db="EMBL/GenBank/DDBJ databases">
        <authorList>
            <person name="Zhu J."/>
            <person name="Qi W."/>
            <person name="Song R."/>
        </authorList>
    </citation>
    <scope>NUCLEOTIDE SEQUENCE [LARGE SCALE GENOMIC DNA]</scope>
</reference>
<protein>
    <submittedName>
        <fullName evidence="2">Uncharacterized protein</fullName>
    </submittedName>
</protein>
<accession>A0A0G4GEW7</accession>
<keyword evidence="3" id="KW-1185">Reference proteome</keyword>
<dbReference type="InterPro" id="IPR008507">
    <property type="entry name" value="DUF789"/>
</dbReference>
<feature type="compositionally biased region" description="Low complexity" evidence="1">
    <location>
        <begin position="372"/>
        <end position="402"/>
    </location>
</feature>
<feature type="compositionally biased region" description="Polar residues" evidence="1">
    <location>
        <begin position="347"/>
        <end position="356"/>
    </location>
</feature>
<dbReference type="InParanoid" id="A0A0G4GEW7"/>
<evidence type="ECO:0000313" key="2">
    <source>
        <dbReference type="EMBL" id="CEM28065.1"/>
    </source>
</evidence>
<feature type="compositionally biased region" description="Basic residues" evidence="1">
    <location>
        <begin position="477"/>
        <end position="498"/>
    </location>
</feature>
<dbReference type="OrthoDB" id="348786at2759"/>
<dbReference type="OMA" id="NHIDETA"/>
<dbReference type="VEuPathDB" id="CryptoDB:Vbra_17587"/>
<feature type="region of interest" description="Disordered" evidence="1">
    <location>
        <begin position="644"/>
        <end position="749"/>
    </location>
</feature>
<dbReference type="Proteomes" id="UP000041254">
    <property type="component" value="Unassembled WGS sequence"/>
</dbReference>